<name>A0ACA9UGI5_BIOOC</name>
<evidence type="ECO:0000313" key="2">
    <source>
        <dbReference type="Proteomes" id="UP000836387"/>
    </source>
</evidence>
<keyword evidence="2" id="KW-1185">Reference proteome</keyword>
<dbReference type="Proteomes" id="UP000836387">
    <property type="component" value="Unassembled WGS sequence"/>
</dbReference>
<gene>
    <name evidence="1" type="ORF">CRV2_00019339</name>
</gene>
<evidence type="ECO:0000313" key="1">
    <source>
        <dbReference type="EMBL" id="CAG9952154.1"/>
    </source>
</evidence>
<accession>A0ACA9UGI5</accession>
<dbReference type="EMBL" id="CADEHS020000477">
    <property type="protein sequence ID" value="CAG9952154.1"/>
    <property type="molecule type" value="Genomic_DNA"/>
</dbReference>
<reference evidence="1" key="2">
    <citation type="submission" date="2021-10" db="EMBL/GenBank/DDBJ databases">
        <authorList>
            <person name="Piombo E."/>
        </authorList>
    </citation>
    <scope>NUCLEOTIDE SEQUENCE</scope>
</reference>
<reference evidence="1" key="1">
    <citation type="submission" date="2020-04" db="EMBL/GenBank/DDBJ databases">
        <authorList>
            <person name="Broberg M."/>
        </authorList>
    </citation>
    <scope>NUCLEOTIDE SEQUENCE</scope>
</reference>
<proteinExistence type="predicted"/>
<comment type="caution">
    <text evidence="1">The sequence shown here is derived from an EMBL/GenBank/DDBJ whole genome shotgun (WGS) entry which is preliminary data.</text>
</comment>
<sequence length="163" mass="18538">MASDEIQEPSSINSRKRPAPDEHPPAESQGSDAPKASTSAPRRKVPKTKGEKLLDKITETPRHLIPSNKFRLYNGEWGLLVRRWHEHRGCIDVDVVSAYIAAYKTYEKEVKKRNKDENAQPLTKPTLSDYTTGDTVSHCVWDVLCHEDSEEMKAPVPDFSFYD</sequence>
<organism evidence="1 2">
    <name type="scientific">Clonostachys rosea f. rosea IK726</name>
    <dbReference type="NCBI Taxonomy" id="1349383"/>
    <lineage>
        <taxon>Eukaryota</taxon>
        <taxon>Fungi</taxon>
        <taxon>Dikarya</taxon>
        <taxon>Ascomycota</taxon>
        <taxon>Pezizomycotina</taxon>
        <taxon>Sordariomycetes</taxon>
        <taxon>Hypocreomycetidae</taxon>
        <taxon>Hypocreales</taxon>
        <taxon>Bionectriaceae</taxon>
        <taxon>Clonostachys</taxon>
    </lineage>
</organism>
<protein>
    <submittedName>
        <fullName evidence="1">Uncharacterized protein</fullName>
    </submittedName>
</protein>